<feature type="region of interest" description="Disordered" evidence="1">
    <location>
        <begin position="1"/>
        <end position="58"/>
    </location>
</feature>
<evidence type="ECO:0000313" key="3">
    <source>
        <dbReference type="Proteomes" id="UP000746747"/>
    </source>
</evidence>
<keyword evidence="3" id="KW-1185">Reference proteome</keyword>
<dbReference type="Proteomes" id="UP000746747">
    <property type="component" value="Unassembled WGS sequence"/>
</dbReference>
<protein>
    <submittedName>
        <fullName evidence="2">Uncharacterized protein</fullName>
    </submittedName>
</protein>
<proteinExistence type="predicted"/>
<name>A0A8J2MG50_9BILA</name>
<dbReference type="AlphaFoldDB" id="A0A8J2MG50"/>
<sequence>MTDDISSSPSSRSQSSSSPSPPSPSSSPSPSLLSPSPPPPPLPPSPPPPPYNSLPFNDEMKLTNFSKSQRYPESVEMLQQSQYPLSQCLRKTGIQSPINPAVQSSVPIEPIIMPIMMSQTTSYPCQQKSDRPLNVTINANGKTEGNSFERDYRICNFCKRGIMTKKKYMAILLLFNLLP</sequence>
<evidence type="ECO:0000256" key="1">
    <source>
        <dbReference type="SAM" id="MobiDB-lite"/>
    </source>
</evidence>
<dbReference type="EMBL" id="CAKAEH010001906">
    <property type="protein sequence ID" value="CAG9540180.1"/>
    <property type="molecule type" value="Genomic_DNA"/>
</dbReference>
<organism evidence="2 3">
    <name type="scientific">Cercopithifilaria johnstoni</name>
    <dbReference type="NCBI Taxonomy" id="2874296"/>
    <lineage>
        <taxon>Eukaryota</taxon>
        <taxon>Metazoa</taxon>
        <taxon>Ecdysozoa</taxon>
        <taxon>Nematoda</taxon>
        <taxon>Chromadorea</taxon>
        <taxon>Rhabditida</taxon>
        <taxon>Spirurina</taxon>
        <taxon>Spiruromorpha</taxon>
        <taxon>Filarioidea</taxon>
        <taxon>Onchocercidae</taxon>
        <taxon>Cercopithifilaria</taxon>
    </lineage>
</organism>
<dbReference type="OrthoDB" id="5870274at2759"/>
<accession>A0A8J2MG50</accession>
<gene>
    <name evidence="2" type="ORF">CJOHNSTONI_LOCUS9717</name>
</gene>
<evidence type="ECO:0000313" key="2">
    <source>
        <dbReference type="EMBL" id="CAG9540180.1"/>
    </source>
</evidence>
<reference evidence="2" key="1">
    <citation type="submission" date="2021-09" db="EMBL/GenBank/DDBJ databases">
        <authorList>
            <consortium name="Pathogen Informatics"/>
        </authorList>
    </citation>
    <scope>NUCLEOTIDE SEQUENCE</scope>
</reference>
<feature type="compositionally biased region" description="Low complexity" evidence="1">
    <location>
        <begin position="1"/>
        <end position="18"/>
    </location>
</feature>
<feature type="compositionally biased region" description="Pro residues" evidence="1">
    <location>
        <begin position="35"/>
        <end position="52"/>
    </location>
</feature>
<comment type="caution">
    <text evidence="2">The sequence shown here is derived from an EMBL/GenBank/DDBJ whole genome shotgun (WGS) entry which is preliminary data.</text>
</comment>